<evidence type="ECO:0000256" key="5">
    <source>
        <dbReference type="SAM" id="Coils"/>
    </source>
</evidence>
<dbReference type="Proteomes" id="UP000230750">
    <property type="component" value="Unassembled WGS sequence"/>
</dbReference>
<evidence type="ECO:0000256" key="3">
    <source>
        <dbReference type="ARBA" id="ARBA00022737"/>
    </source>
</evidence>
<accession>A0A2G8KXL3</accession>
<feature type="coiled-coil region" evidence="5">
    <location>
        <begin position="87"/>
        <end position="121"/>
    </location>
</feature>
<evidence type="ECO:0000313" key="6">
    <source>
        <dbReference type="EMBL" id="PIK52712.1"/>
    </source>
</evidence>
<dbReference type="PANTHER" id="PTHR14514">
    <property type="entry name" value="PKA ANCHORING PROTEIN"/>
    <property type="match status" value="1"/>
</dbReference>
<dbReference type="EMBL" id="MRZV01000316">
    <property type="protein sequence ID" value="PIK52712.1"/>
    <property type="molecule type" value="Genomic_DNA"/>
</dbReference>
<dbReference type="SUPFAM" id="SSF46966">
    <property type="entry name" value="Spectrin repeat"/>
    <property type="match status" value="2"/>
</dbReference>
<feature type="coiled-coil region" evidence="5">
    <location>
        <begin position="194"/>
        <end position="228"/>
    </location>
</feature>
<proteinExistence type="predicted"/>
<dbReference type="PANTHER" id="PTHR14514:SF7">
    <property type="entry name" value="KASH DOMAIN-CONTAINING PROTEIN"/>
    <property type="match status" value="1"/>
</dbReference>
<evidence type="ECO:0000256" key="4">
    <source>
        <dbReference type="ARBA" id="ARBA00023136"/>
    </source>
</evidence>
<dbReference type="STRING" id="307972.A0A2G8KXL3"/>
<sequence>MHSLMDSPSLKGSQYRVQVTGIGHMCRSQVQVTGTGHRCRSQVSDQQSRLEQSYDFQSCYQDALQAASSWLDNVQLKLFSEHWNKDTDSQATEHANLQDDLKNLQEQLEQTTDACQILLTETGAQNSELIKQALSDIGHRLATLENEYKKREQMLSERNGKHRDFQDEMRKYQRWINESKGKLTVPDDLHDASLEEKIQQNQLLVTNLEIIEEEVQEKEELFHQLMEQGESLLSQDPSTLDYPMRSQHYKQDGRSLLDCSTFKEISLPEQRLSRRRTCDPRIAGWIPA</sequence>
<evidence type="ECO:0000256" key="2">
    <source>
        <dbReference type="ARBA" id="ARBA00022553"/>
    </source>
</evidence>
<reference evidence="6 7" key="1">
    <citation type="journal article" date="2017" name="PLoS Biol.">
        <title>The sea cucumber genome provides insights into morphological evolution and visceral regeneration.</title>
        <authorList>
            <person name="Zhang X."/>
            <person name="Sun L."/>
            <person name="Yuan J."/>
            <person name="Sun Y."/>
            <person name="Gao Y."/>
            <person name="Zhang L."/>
            <person name="Li S."/>
            <person name="Dai H."/>
            <person name="Hamel J.F."/>
            <person name="Liu C."/>
            <person name="Yu Y."/>
            <person name="Liu S."/>
            <person name="Lin W."/>
            <person name="Guo K."/>
            <person name="Jin S."/>
            <person name="Xu P."/>
            <person name="Storey K.B."/>
            <person name="Huan P."/>
            <person name="Zhang T."/>
            <person name="Zhou Y."/>
            <person name="Zhang J."/>
            <person name="Lin C."/>
            <person name="Li X."/>
            <person name="Xing L."/>
            <person name="Huo D."/>
            <person name="Sun M."/>
            <person name="Wang L."/>
            <person name="Mercier A."/>
            <person name="Li F."/>
            <person name="Yang H."/>
            <person name="Xiang J."/>
        </authorList>
    </citation>
    <scope>NUCLEOTIDE SEQUENCE [LARGE SCALE GENOMIC DNA]</scope>
    <source>
        <strain evidence="6">Shaxun</strain>
        <tissue evidence="6">Muscle</tissue>
    </source>
</reference>
<keyword evidence="3" id="KW-0677">Repeat</keyword>
<comment type="caution">
    <text evidence="6">The sequence shown here is derived from an EMBL/GenBank/DDBJ whole genome shotgun (WGS) entry which is preliminary data.</text>
</comment>
<dbReference type="Gene3D" id="1.20.58.60">
    <property type="match status" value="2"/>
</dbReference>
<keyword evidence="5" id="KW-0175">Coiled coil</keyword>
<name>A0A2G8KXL3_STIJA</name>
<keyword evidence="4" id="KW-0472">Membrane</keyword>
<comment type="subcellular location">
    <subcellularLocation>
        <location evidence="1">Endomembrane system</location>
    </subcellularLocation>
</comment>
<protein>
    <submittedName>
        <fullName evidence="6">Putative nesprin-1 isoform X3</fullName>
    </submittedName>
</protein>
<organism evidence="6 7">
    <name type="scientific">Stichopus japonicus</name>
    <name type="common">Sea cucumber</name>
    <dbReference type="NCBI Taxonomy" id="307972"/>
    <lineage>
        <taxon>Eukaryota</taxon>
        <taxon>Metazoa</taxon>
        <taxon>Echinodermata</taxon>
        <taxon>Eleutherozoa</taxon>
        <taxon>Echinozoa</taxon>
        <taxon>Holothuroidea</taxon>
        <taxon>Aspidochirotacea</taxon>
        <taxon>Aspidochirotida</taxon>
        <taxon>Stichopodidae</taxon>
        <taxon>Apostichopus</taxon>
    </lineage>
</organism>
<gene>
    <name evidence="6" type="ORF">BSL78_10401</name>
</gene>
<keyword evidence="2" id="KW-0597">Phosphoprotein</keyword>
<keyword evidence="7" id="KW-1185">Reference proteome</keyword>
<evidence type="ECO:0000256" key="1">
    <source>
        <dbReference type="ARBA" id="ARBA00004308"/>
    </source>
</evidence>
<dbReference type="AlphaFoldDB" id="A0A2G8KXL3"/>
<evidence type="ECO:0000313" key="7">
    <source>
        <dbReference type="Proteomes" id="UP000230750"/>
    </source>
</evidence>